<dbReference type="NCBIfam" id="TIGR00756">
    <property type="entry name" value="PPR"/>
    <property type="match status" value="5"/>
</dbReference>
<dbReference type="Pfam" id="PF20431">
    <property type="entry name" value="E_motif"/>
    <property type="match status" value="1"/>
</dbReference>
<dbReference type="Pfam" id="PF13041">
    <property type="entry name" value="PPR_2"/>
    <property type="match status" value="2"/>
</dbReference>
<keyword evidence="6" id="KW-1185">Reference proteome</keyword>
<evidence type="ECO:0000259" key="4">
    <source>
        <dbReference type="Pfam" id="PF14432"/>
    </source>
</evidence>
<dbReference type="Pfam" id="PF01535">
    <property type="entry name" value="PPR"/>
    <property type="match status" value="3"/>
</dbReference>
<dbReference type="PANTHER" id="PTHR47926">
    <property type="entry name" value="PENTATRICOPEPTIDE REPEAT-CONTAINING PROTEIN"/>
    <property type="match status" value="1"/>
</dbReference>
<dbReference type="PANTHER" id="PTHR47926:SF408">
    <property type="entry name" value="DYW DOMAIN-CONTAINING PROTEIN"/>
    <property type="match status" value="1"/>
</dbReference>
<reference evidence="5" key="1">
    <citation type="submission" date="2023-03" db="EMBL/GenBank/DDBJ databases">
        <authorList>
            <person name="Julca I."/>
        </authorList>
    </citation>
    <scope>NUCLEOTIDE SEQUENCE</scope>
</reference>
<dbReference type="InterPro" id="IPR046848">
    <property type="entry name" value="E_motif"/>
</dbReference>
<feature type="domain" description="DYW" evidence="4">
    <location>
        <begin position="482"/>
        <end position="574"/>
    </location>
</feature>
<gene>
    <name evidence="5" type="ORF">OLC1_LOCUS22725</name>
</gene>
<evidence type="ECO:0000256" key="2">
    <source>
        <dbReference type="ARBA" id="ARBA00022737"/>
    </source>
</evidence>
<dbReference type="GO" id="GO:0009451">
    <property type="term" value="P:RNA modification"/>
    <property type="evidence" value="ECO:0007669"/>
    <property type="project" value="InterPro"/>
</dbReference>
<dbReference type="FunFam" id="1.25.40.10:FF:002536">
    <property type="entry name" value="Tetratricopeptide repeat (TPR)-like superfamily protein"/>
    <property type="match status" value="1"/>
</dbReference>
<evidence type="ECO:0000313" key="5">
    <source>
        <dbReference type="EMBL" id="CAI9116427.1"/>
    </source>
</evidence>
<evidence type="ECO:0000256" key="1">
    <source>
        <dbReference type="ARBA" id="ARBA00006643"/>
    </source>
</evidence>
<dbReference type="Gene3D" id="1.25.40.10">
    <property type="entry name" value="Tetratricopeptide repeat domain"/>
    <property type="match status" value="3"/>
</dbReference>
<protein>
    <submittedName>
        <fullName evidence="5">OLC1v1017567C1</fullName>
    </submittedName>
</protein>
<dbReference type="EMBL" id="OX459125">
    <property type="protein sequence ID" value="CAI9116427.1"/>
    <property type="molecule type" value="Genomic_DNA"/>
</dbReference>
<evidence type="ECO:0000256" key="3">
    <source>
        <dbReference type="PROSITE-ProRule" id="PRU00708"/>
    </source>
</evidence>
<proteinExistence type="inferred from homology"/>
<sequence>MAYVESLLHKCNSLQNIKQLQAHLITTGLFKSYFSRSKLLDFCATSSAGDLSYATFVFHNITRPATNDWNAIIRGIAGTNQPIKAVSCYVSMRRSSCKPDALTCSFTLKACARTSARIEILQIHSDVVKTGVLADVLLQTTLLDSYAKCGDLSCASSLFDEMTVRDIACWNAVITGMAQGNRPNEALRLFKRMTECGMYPNEVTVLGALSACSQLGARKEGDKIYDYIRNQKLDAIETVCNASIDMFAKCGFVKKAFEVFASMQCRKSIITWNTMVMAYAMHGYGVQAIELFNSIRENGLVPDSVSYLSVLCACNHAGMVDEGLRLFESMEEVGVEKNVKHYGCVVDLLGRAGRLEQAFKIVESMPTLPDVVLWQTLLGACKTYGNAELGEKVSRNLVEMGSRSCGDFVLLSNLYAAQGRWKDVGKVREAMKNTSVKKIPGFSYTEVGGVIYKFINGDQTHPRWKDIHQKLDEIRFRISEYGYVAETDYVLHDIGQEEKDNVLLYHSEKLAVAFCLISTSADIPISVNKNLRICGDCHVVIKLISKIYKRDIIVRDRTRFHEFKDGSCSCGDYW</sequence>
<dbReference type="InterPro" id="IPR002885">
    <property type="entry name" value="PPR_rpt"/>
</dbReference>
<organism evidence="5 6">
    <name type="scientific">Oldenlandia corymbosa var. corymbosa</name>
    <dbReference type="NCBI Taxonomy" id="529605"/>
    <lineage>
        <taxon>Eukaryota</taxon>
        <taxon>Viridiplantae</taxon>
        <taxon>Streptophyta</taxon>
        <taxon>Embryophyta</taxon>
        <taxon>Tracheophyta</taxon>
        <taxon>Spermatophyta</taxon>
        <taxon>Magnoliopsida</taxon>
        <taxon>eudicotyledons</taxon>
        <taxon>Gunneridae</taxon>
        <taxon>Pentapetalae</taxon>
        <taxon>asterids</taxon>
        <taxon>lamiids</taxon>
        <taxon>Gentianales</taxon>
        <taxon>Rubiaceae</taxon>
        <taxon>Rubioideae</taxon>
        <taxon>Spermacoceae</taxon>
        <taxon>Hedyotis-Oldenlandia complex</taxon>
        <taxon>Oldenlandia</taxon>
    </lineage>
</organism>
<dbReference type="InterPro" id="IPR032867">
    <property type="entry name" value="DYW_dom"/>
</dbReference>
<dbReference type="Proteomes" id="UP001161247">
    <property type="component" value="Chromosome 8"/>
</dbReference>
<dbReference type="GO" id="GO:0003723">
    <property type="term" value="F:RNA binding"/>
    <property type="evidence" value="ECO:0007669"/>
    <property type="project" value="InterPro"/>
</dbReference>
<feature type="repeat" description="PPR" evidence="3">
    <location>
        <begin position="303"/>
        <end position="337"/>
    </location>
</feature>
<dbReference type="AlphaFoldDB" id="A0AAV1E9T7"/>
<name>A0AAV1E9T7_OLDCO</name>
<accession>A0AAV1E9T7</accession>
<keyword evidence="2" id="KW-0677">Repeat</keyword>
<evidence type="ECO:0000313" key="6">
    <source>
        <dbReference type="Proteomes" id="UP001161247"/>
    </source>
</evidence>
<feature type="repeat" description="PPR" evidence="3">
    <location>
        <begin position="166"/>
        <end position="200"/>
    </location>
</feature>
<dbReference type="PROSITE" id="PS51375">
    <property type="entry name" value="PPR"/>
    <property type="match status" value="3"/>
</dbReference>
<feature type="repeat" description="PPR" evidence="3">
    <location>
        <begin position="268"/>
        <end position="302"/>
    </location>
</feature>
<dbReference type="InterPro" id="IPR011990">
    <property type="entry name" value="TPR-like_helical_dom_sf"/>
</dbReference>
<comment type="similarity">
    <text evidence="1">Belongs to the PPR family. PCMP-H subfamily.</text>
</comment>
<dbReference type="GO" id="GO:0008270">
    <property type="term" value="F:zinc ion binding"/>
    <property type="evidence" value="ECO:0007669"/>
    <property type="project" value="InterPro"/>
</dbReference>
<dbReference type="InterPro" id="IPR046960">
    <property type="entry name" value="PPR_At4g14850-like_plant"/>
</dbReference>
<dbReference type="FunFam" id="1.25.40.10:FF:000344">
    <property type="entry name" value="Pentatricopeptide repeat-containing protein"/>
    <property type="match status" value="1"/>
</dbReference>
<dbReference type="Pfam" id="PF14432">
    <property type="entry name" value="DYW_deaminase"/>
    <property type="match status" value="1"/>
</dbReference>